<feature type="compositionally biased region" description="Basic residues" evidence="1">
    <location>
        <begin position="154"/>
        <end position="166"/>
    </location>
</feature>
<evidence type="ECO:0000313" key="4">
    <source>
        <dbReference type="Proteomes" id="UP001358417"/>
    </source>
</evidence>
<feature type="compositionally biased region" description="Basic residues" evidence="1">
    <location>
        <begin position="38"/>
        <end position="55"/>
    </location>
</feature>
<dbReference type="Proteomes" id="UP001358417">
    <property type="component" value="Unassembled WGS sequence"/>
</dbReference>
<feature type="compositionally biased region" description="Acidic residues" evidence="1">
    <location>
        <begin position="171"/>
        <end position="183"/>
    </location>
</feature>
<comment type="caution">
    <text evidence="3">The sequence shown here is derived from an EMBL/GenBank/DDBJ whole genome shotgun (WGS) entry which is preliminary data.</text>
</comment>
<dbReference type="InterPro" id="IPR003593">
    <property type="entry name" value="AAA+_ATPase"/>
</dbReference>
<dbReference type="GeneID" id="89976896"/>
<gene>
    <name evidence="3" type="ORF">LTR84_008733</name>
</gene>
<dbReference type="SUPFAM" id="SSF52540">
    <property type="entry name" value="P-loop containing nucleoside triphosphate hydrolases"/>
    <property type="match status" value="1"/>
</dbReference>
<dbReference type="SMART" id="SM00382">
    <property type="entry name" value="AAA"/>
    <property type="match status" value="1"/>
</dbReference>
<feature type="compositionally biased region" description="Basic residues" evidence="1">
    <location>
        <begin position="100"/>
        <end position="127"/>
    </location>
</feature>
<proteinExistence type="predicted"/>
<dbReference type="InterPro" id="IPR003959">
    <property type="entry name" value="ATPase_AAA_core"/>
</dbReference>
<feature type="compositionally biased region" description="Low complexity" evidence="1">
    <location>
        <begin position="59"/>
        <end position="81"/>
    </location>
</feature>
<dbReference type="GO" id="GO:0016887">
    <property type="term" value="F:ATP hydrolysis activity"/>
    <property type="evidence" value="ECO:0007669"/>
    <property type="project" value="InterPro"/>
</dbReference>
<dbReference type="Pfam" id="PF22942">
    <property type="entry name" value="DUF7025"/>
    <property type="match status" value="1"/>
</dbReference>
<dbReference type="InterPro" id="IPR054289">
    <property type="entry name" value="DUF7025"/>
</dbReference>
<dbReference type="CDD" id="cd19481">
    <property type="entry name" value="RecA-like_protease"/>
    <property type="match status" value="1"/>
</dbReference>
<protein>
    <recommendedName>
        <fullName evidence="2">AAA+ ATPase domain-containing protein</fullName>
    </recommendedName>
</protein>
<evidence type="ECO:0000259" key="2">
    <source>
        <dbReference type="SMART" id="SM00382"/>
    </source>
</evidence>
<dbReference type="RefSeq" id="XP_064701552.1">
    <property type="nucleotide sequence ID" value="XM_064852278.1"/>
</dbReference>
<accession>A0AAV9MZ72</accession>
<dbReference type="GO" id="GO:0005524">
    <property type="term" value="F:ATP binding"/>
    <property type="evidence" value="ECO:0007669"/>
    <property type="project" value="InterPro"/>
</dbReference>
<dbReference type="PANTHER" id="PTHR46411">
    <property type="entry name" value="FAMILY ATPASE, PUTATIVE-RELATED"/>
    <property type="match status" value="1"/>
</dbReference>
<evidence type="ECO:0000313" key="3">
    <source>
        <dbReference type="EMBL" id="KAK5045947.1"/>
    </source>
</evidence>
<dbReference type="PANTHER" id="PTHR46411:SF1">
    <property type="entry name" value="FAMILY ATPASE, PUTATIVE (AFU_ORTHOLOGUE AFUA_7G05752)-RELATED"/>
    <property type="match status" value="1"/>
</dbReference>
<organism evidence="3 4">
    <name type="scientific">Exophiala bonariae</name>
    <dbReference type="NCBI Taxonomy" id="1690606"/>
    <lineage>
        <taxon>Eukaryota</taxon>
        <taxon>Fungi</taxon>
        <taxon>Dikarya</taxon>
        <taxon>Ascomycota</taxon>
        <taxon>Pezizomycotina</taxon>
        <taxon>Eurotiomycetes</taxon>
        <taxon>Chaetothyriomycetidae</taxon>
        <taxon>Chaetothyriales</taxon>
        <taxon>Herpotrichiellaceae</taxon>
        <taxon>Exophiala</taxon>
    </lineage>
</organism>
<feature type="region of interest" description="Disordered" evidence="1">
    <location>
        <begin position="1"/>
        <end position="185"/>
    </location>
</feature>
<sequence>MDQTTSVLTENKKSEPATDRSAITKINTIDTPKDQKKSCKKHAATSKRKVKHTLKAKQSESSESSSSSSSESSDLSSASDDSSTESDSDSSSDSPAEKKLKVKKLKAKLKAQSKLLKKQKKARKRAAAKAAAAEEEKSDISDSDFVEEPPPKAKVSKLKSARKAGKKARDDDDSDHIEYEEDPNSARLRTMKAQLEDLRFANAHPPALGLGRGRGQINPVVNRMPVPLKHRSGIEERALVKEIKPPKHKQKIAKRASKVAYKRVDQLWDQGIHNFKLTETAKNTGEAVWDQYIFTVRRKFDWEQKYQGTIVDIKSKPLKDSLQHIMAHVKGVSLVGETLHMDPNMLFLHLEEMREYADTLDQSATTRKRKEKKDLTTQAQHLRVMVRYLDKDFAETKKTLYPMLENNQITFDLLWALFKPNAIAYCSTYGDSEEGRAFKIDFATKESNFMKGSWYNVEGRYLEYDGKSFGMGTLHTEVQSFQGVRKISSLECFPLQYHKDAEEVREHLIERGKKFVQLQGMNYRYHKGMAYAKRKKQILKIHIDGRIMVDPAIHRRINPNYPVSTVKKDSLEGNNGDDSDGDCGCGEASSSDEGANNQNTPSEDTIQERKRFKAVKMPNGQTVIVVVNSKNDPDADADSSRAIQKQDSHEFSEEELLIASPIVLGFAFGEKLWLEFTVSGISDIVYNEDAFDTLVLPENQKDIIKALVSSHAFHAHKSIDDIISGKGRGLVAVLHGRPGTGKTLTAEGIADLLKCPLYMVSAGDLGTDPTRLEKELQNILDIAHSWGAILLLDEADVFLEQRSIHDIHRNALVSIFLRLLEYFQGILFLTTNRVETFDSAFVSRIHLSLRFQDLTVKAKRTVWKLFIDRVRQQEGMEVQNINDSDLSDLARRDVNGRQIKNLVRAAQALAIHEEKPLSMVHIRRVIDVAESFENDLKGGTGFTDAMRSYN</sequence>
<evidence type="ECO:0000256" key="1">
    <source>
        <dbReference type="SAM" id="MobiDB-lite"/>
    </source>
</evidence>
<dbReference type="Gene3D" id="3.40.50.300">
    <property type="entry name" value="P-loop containing nucleotide triphosphate hydrolases"/>
    <property type="match status" value="1"/>
</dbReference>
<reference evidence="3 4" key="1">
    <citation type="submission" date="2023-08" db="EMBL/GenBank/DDBJ databases">
        <title>Black Yeasts Isolated from many extreme environments.</title>
        <authorList>
            <person name="Coleine C."/>
            <person name="Stajich J.E."/>
            <person name="Selbmann L."/>
        </authorList>
    </citation>
    <scope>NUCLEOTIDE SEQUENCE [LARGE SCALE GENOMIC DNA]</scope>
    <source>
        <strain evidence="3 4">CCFEE 5792</strain>
    </source>
</reference>
<dbReference type="InterPro" id="IPR027417">
    <property type="entry name" value="P-loop_NTPase"/>
</dbReference>
<keyword evidence="4" id="KW-1185">Reference proteome</keyword>
<feature type="domain" description="AAA+ ATPase" evidence="2">
    <location>
        <begin position="728"/>
        <end position="855"/>
    </location>
</feature>
<dbReference type="EMBL" id="JAVRRD010000033">
    <property type="protein sequence ID" value="KAK5045947.1"/>
    <property type="molecule type" value="Genomic_DNA"/>
</dbReference>
<name>A0AAV9MZ72_9EURO</name>
<dbReference type="Pfam" id="PF00004">
    <property type="entry name" value="AAA"/>
    <property type="match status" value="1"/>
</dbReference>
<feature type="region of interest" description="Disordered" evidence="1">
    <location>
        <begin position="560"/>
        <end position="605"/>
    </location>
</feature>
<feature type="compositionally biased region" description="Polar residues" evidence="1">
    <location>
        <begin position="593"/>
        <end position="604"/>
    </location>
</feature>
<dbReference type="AlphaFoldDB" id="A0AAV9MZ72"/>